<gene>
    <name evidence="2" type="ORF">GCM10017044_07490</name>
</gene>
<reference evidence="2" key="2">
    <citation type="submission" date="2020-09" db="EMBL/GenBank/DDBJ databases">
        <authorList>
            <person name="Sun Q."/>
            <person name="Kim S."/>
        </authorList>
    </citation>
    <scope>NUCLEOTIDE SEQUENCE</scope>
    <source>
        <strain evidence="2">KCTC 42590</strain>
    </source>
</reference>
<reference evidence="2" key="1">
    <citation type="journal article" date="2014" name="Int. J. Syst. Evol. Microbiol.">
        <title>Complete genome sequence of Corynebacterium casei LMG S-19264T (=DSM 44701T), isolated from a smear-ripened cheese.</title>
        <authorList>
            <consortium name="US DOE Joint Genome Institute (JGI-PGF)"/>
            <person name="Walter F."/>
            <person name="Albersmeier A."/>
            <person name="Kalinowski J."/>
            <person name="Ruckert C."/>
        </authorList>
    </citation>
    <scope>NUCLEOTIDE SEQUENCE</scope>
    <source>
        <strain evidence="2">KCTC 42590</strain>
    </source>
</reference>
<organism evidence="2 3">
    <name type="scientific">Kordiimonas sediminis</name>
    <dbReference type="NCBI Taxonomy" id="1735581"/>
    <lineage>
        <taxon>Bacteria</taxon>
        <taxon>Pseudomonadati</taxon>
        <taxon>Pseudomonadota</taxon>
        <taxon>Alphaproteobacteria</taxon>
        <taxon>Kordiimonadales</taxon>
        <taxon>Kordiimonadaceae</taxon>
        <taxon>Kordiimonas</taxon>
    </lineage>
</organism>
<feature type="chain" id="PRO_5036736138" evidence="1">
    <location>
        <begin position="30"/>
        <end position="129"/>
    </location>
</feature>
<dbReference type="Proteomes" id="UP000630923">
    <property type="component" value="Unassembled WGS sequence"/>
</dbReference>
<feature type="signal peptide" evidence="1">
    <location>
        <begin position="1"/>
        <end position="29"/>
    </location>
</feature>
<sequence length="129" mass="14710">MLMKKHIQLTFRTSAGLLCTLMPATLLLAEEPALVQREELMCMDTERVMSYTVETDRLVRFSMKNAPDILMTIKGFCPQLKYHQYFTYTPTNGMICTTIHDITTRAGMPCKIETLAFDTPHPDTESQAN</sequence>
<evidence type="ECO:0000313" key="2">
    <source>
        <dbReference type="EMBL" id="GHF15782.1"/>
    </source>
</evidence>
<evidence type="ECO:0000256" key="1">
    <source>
        <dbReference type="SAM" id="SignalP"/>
    </source>
</evidence>
<comment type="caution">
    <text evidence="2">The sequence shown here is derived from an EMBL/GenBank/DDBJ whole genome shotgun (WGS) entry which is preliminary data.</text>
</comment>
<dbReference type="AlphaFoldDB" id="A0A919E5F2"/>
<dbReference type="EMBL" id="BNCI01000001">
    <property type="protein sequence ID" value="GHF15782.1"/>
    <property type="molecule type" value="Genomic_DNA"/>
</dbReference>
<accession>A0A919E5F2</accession>
<evidence type="ECO:0000313" key="3">
    <source>
        <dbReference type="Proteomes" id="UP000630923"/>
    </source>
</evidence>
<keyword evidence="3" id="KW-1185">Reference proteome</keyword>
<name>A0A919E5F2_9PROT</name>
<protein>
    <submittedName>
        <fullName evidence="2">Uncharacterized protein</fullName>
    </submittedName>
</protein>
<proteinExistence type="predicted"/>
<keyword evidence="1" id="KW-0732">Signal</keyword>